<dbReference type="AlphaFoldDB" id="A0A4Y2VBJ2"/>
<comment type="caution">
    <text evidence="2">The sequence shown here is derived from an EMBL/GenBank/DDBJ whole genome shotgun (WGS) entry which is preliminary data.</text>
</comment>
<dbReference type="EMBL" id="BGPR01045013">
    <property type="protein sequence ID" value="GBO21892.1"/>
    <property type="molecule type" value="Genomic_DNA"/>
</dbReference>
<organism evidence="2 3">
    <name type="scientific">Araneus ventricosus</name>
    <name type="common">Orbweaver spider</name>
    <name type="synonym">Epeira ventricosa</name>
    <dbReference type="NCBI Taxonomy" id="182803"/>
    <lineage>
        <taxon>Eukaryota</taxon>
        <taxon>Metazoa</taxon>
        <taxon>Ecdysozoa</taxon>
        <taxon>Arthropoda</taxon>
        <taxon>Chelicerata</taxon>
        <taxon>Arachnida</taxon>
        <taxon>Araneae</taxon>
        <taxon>Araneomorphae</taxon>
        <taxon>Entelegynae</taxon>
        <taxon>Araneoidea</taxon>
        <taxon>Araneidae</taxon>
        <taxon>Araneus</taxon>
    </lineage>
</organism>
<evidence type="ECO:0000313" key="2">
    <source>
        <dbReference type="EMBL" id="GBO21892.1"/>
    </source>
</evidence>
<name>A0A4Y2VBJ2_ARAVE</name>
<protein>
    <submittedName>
        <fullName evidence="2">Uncharacterized protein</fullName>
    </submittedName>
</protein>
<feature type="compositionally biased region" description="Low complexity" evidence="1">
    <location>
        <begin position="33"/>
        <end position="49"/>
    </location>
</feature>
<gene>
    <name evidence="2" type="ORF">AVEN_78060_1</name>
</gene>
<keyword evidence="3" id="KW-1185">Reference proteome</keyword>
<evidence type="ECO:0000256" key="1">
    <source>
        <dbReference type="SAM" id="MobiDB-lite"/>
    </source>
</evidence>
<sequence>MTHCVWGLLHIKLHVVVKRPAAGVVRKFGEGGASSDSSSSSGHVSNLRGPSPNSPRVASKRDVNITRLLLSVNCIPKCFSLHLEAVAARLHHCSFLSELKLSRPKL</sequence>
<proteinExistence type="predicted"/>
<evidence type="ECO:0000313" key="3">
    <source>
        <dbReference type="Proteomes" id="UP000499080"/>
    </source>
</evidence>
<feature type="region of interest" description="Disordered" evidence="1">
    <location>
        <begin position="29"/>
        <end position="59"/>
    </location>
</feature>
<dbReference type="Proteomes" id="UP000499080">
    <property type="component" value="Unassembled WGS sequence"/>
</dbReference>
<reference evidence="2 3" key="1">
    <citation type="journal article" date="2019" name="Sci. Rep.">
        <title>Orb-weaving spider Araneus ventricosus genome elucidates the spidroin gene catalogue.</title>
        <authorList>
            <person name="Kono N."/>
            <person name="Nakamura H."/>
            <person name="Ohtoshi R."/>
            <person name="Moran D.A.P."/>
            <person name="Shinohara A."/>
            <person name="Yoshida Y."/>
            <person name="Fujiwara M."/>
            <person name="Mori M."/>
            <person name="Tomita M."/>
            <person name="Arakawa K."/>
        </authorList>
    </citation>
    <scope>NUCLEOTIDE SEQUENCE [LARGE SCALE GENOMIC DNA]</scope>
</reference>
<accession>A0A4Y2VBJ2</accession>